<sequence>MNRPAFTYETQFADAPAAPVTAPSLLDAVLAATGDTPGSNDVRPAPPAAGRLDRFLASTDLGESLREWFGTIPEAWAGDLKGKITRALNRDVARVDELLNAQLNAVLHHPAFQKLEASWRGLRYLVDQVPDGANVKVRVLPATWKDLVRDQDRALEFDQSQLFRKVYSDEFGTPGGEPFGLLVGDYELTHRAYPDHPTDDVAALRGISGVAAAAFAPFITGIDPRFFELDSFTELEIPLDLERTLAQLDYLKWRAFRDTDDARFSGLLLPRVLYRRPYGDDPGSGPGFAFQEDTADPARRGYLWGNPCFAFAAVAARAFAQSSWLADVRGARPDATNGGRVMGLPNVGYGTGHGETARSVVDAHLTDAREKELSDLGFVPLCHMPGVPEAAFYSTPSAQKPKALDTEGASANARLSTMLHYMLCVSRFAHYLKVIMRDRVGAFTSPAEVERLLSDWLANYVASNDDASLETKARYPLREGNVRVWEVSGKPGSYQCTIYLRPHFQLDQLTAGIRLTTQLSTRADT</sequence>
<dbReference type="PANTHER" id="PTHR35565:SF3">
    <property type="entry name" value="TYPE VI SECRETION SYSTEM SHEATH PROTEIN TSSC1"/>
    <property type="match status" value="1"/>
</dbReference>
<dbReference type="EMBL" id="LR593886">
    <property type="protein sequence ID" value="VTS00178.1"/>
    <property type="molecule type" value="Genomic_DNA"/>
</dbReference>
<gene>
    <name evidence="3" type="ORF">SOIL9_82710</name>
</gene>
<evidence type="ECO:0000313" key="4">
    <source>
        <dbReference type="Proteomes" id="UP000464178"/>
    </source>
</evidence>
<dbReference type="RefSeq" id="WP_162672096.1">
    <property type="nucleotide sequence ID" value="NZ_LR593886.1"/>
</dbReference>
<evidence type="ECO:0008006" key="5">
    <source>
        <dbReference type="Google" id="ProtNLM"/>
    </source>
</evidence>
<dbReference type="Proteomes" id="UP000464178">
    <property type="component" value="Chromosome"/>
</dbReference>
<dbReference type="AlphaFoldDB" id="A0A6P2DGR1"/>
<dbReference type="KEGG" id="gms:SOIL9_82710"/>
<organism evidence="3 4">
    <name type="scientific">Gemmata massiliana</name>
    <dbReference type="NCBI Taxonomy" id="1210884"/>
    <lineage>
        <taxon>Bacteria</taxon>
        <taxon>Pseudomonadati</taxon>
        <taxon>Planctomycetota</taxon>
        <taxon>Planctomycetia</taxon>
        <taxon>Gemmatales</taxon>
        <taxon>Gemmataceae</taxon>
        <taxon>Gemmata</taxon>
    </lineage>
</organism>
<dbReference type="InterPro" id="IPR044031">
    <property type="entry name" value="TssC1_N"/>
</dbReference>
<evidence type="ECO:0000259" key="2">
    <source>
        <dbReference type="Pfam" id="PF18945"/>
    </source>
</evidence>
<protein>
    <recommendedName>
        <fullName evidence="5">Type VI secretion system contractile sheath large subunit</fullName>
    </recommendedName>
</protein>
<dbReference type="Pfam" id="PF05943">
    <property type="entry name" value="VipB"/>
    <property type="match status" value="1"/>
</dbReference>
<keyword evidence="4" id="KW-1185">Reference proteome</keyword>
<dbReference type="PANTHER" id="PTHR35565">
    <property type="entry name" value="CYTOPLASMIC PROTEIN-RELATED"/>
    <property type="match status" value="1"/>
</dbReference>
<evidence type="ECO:0000259" key="1">
    <source>
        <dbReference type="Pfam" id="PF05943"/>
    </source>
</evidence>
<dbReference type="NCBIfam" id="TIGR03355">
    <property type="entry name" value="VI_chp_2"/>
    <property type="match status" value="1"/>
</dbReference>
<evidence type="ECO:0000313" key="3">
    <source>
        <dbReference type="EMBL" id="VTS00178.1"/>
    </source>
</evidence>
<dbReference type="InterPro" id="IPR010269">
    <property type="entry name" value="T6SS_TssC-like"/>
</dbReference>
<feature type="domain" description="TssC1 C-terminal" evidence="2">
    <location>
        <begin position="409"/>
        <end position="519"/>
    </location>
</feature>
<reference evidence="3 4" key="1">
    <citation type="submission" date="2019-05" db="EMBL/GenBank/DDBJ databases">
        <authorList>
            <consortium name="Science for Life Laboratories"/>
        </authorList>
    </citation>
    <scope>NUCLEOTIDE SEQUENCE [LARGE SCALE GENOMIC DNA]</scope>
    <source>
        <strain evidence="3">Soil9</strain>
    </source>
</reference>
<proteinExistence type="predicted"/>
<dbReference type="Pfam" id="PF18945">
    <property type="entry name" value="VipB_2"/>
    <property type="match status" value="1"/>
</dbReference>
<name>A0A6P2DGR1_9BACT</name>
<feature type="domain" description="TssC1 N-terminal" evidence="1">
    <location>
        <begin position="90"/>
        <end position="399"/>
    </location>
</feature>
<dbReference type="InterPro" id="IPR044032">
    <property type="entry name" value="TssC1_C"/>
</dbReference>
<accession>A0A6P2DGR1</accession>